<protein>
    <recommendedName>
        <fullName evidence="5">Transmembrane protein</fullName>
    </recommendedName>
</protein>
<dbReference type="EMBL" id="KV878126">
    <property type="protein sequence ID" value="OJI98328.1"/>
    <property type="molecule type" value="Genomic_DNA"/>
</dbReference>
<feature type="region of interest" description="Disordered" evidence="1">
    <location>
        <begin position="54"/>
        <end position="81"/>
    </location>
</feature>
<keyword evidence="2" id="KW-1133">Transmembrane helix</keyword>
<evidence type="ECO:0008006" key="5">
    <source>
        <dbReference type="Google" id="ProtNLM"/>
    </source>
</evidence>
<evidence type="ECO:0000256" key="2">
    <source>
        <dbReference type="SAM" id="Phobius"/>
    </source>
</evidence>
<feature type="transmembrane region" description="Helical" evidence="2">
    <location>
        <begin position="26"/>
        <end position="51"/>
    </location>
</feature>
<dbReference type="AlphaFoldDB" id="A0A1L9PA03"/>
<evidence type="ECO:0000256" key="1">
    <source>
        <dbReference type="SAM" id="MobiDB-lite"/>
    </source>
</evidence>
<gene>
    <name evidence="3" type="ORF">ASPVEDRAFT_452482</name>
</gene>
<keyword evidence="4" id="KW-1185">Reference proteome</keyword>
<dbReference type="VEuPathDB" id="FungiDB:ASPVEDRAFT_452482"/>
<dbReference type="GeneID" id="63728747"/>
<name>A0A1L9PA03_ASPVE</name>
<feature type="transmembrane region" description="Helical" evidence="2">
    <location>
        <begin position="86"/>
        <end position="107"/>
    </location>
</feature>
<dbReference type="RefSeq" id="XP_040664091.1">
    <property type="nucleotide sequence ID" value="XM_040813236.1"/>
</dbReference>
<proteinExistence type="predicted"/>
<evidence type="ECO:0000313" key="3">
    <source>
        <dbReference type="EMBL" id="OJI98328.1"/>
    </source>
</evidence>
<organism evidence="3 4">
    <name type="scientific">Aspergillus versicolor CBS 583.65</name>
    <dbReference type="NCBI Taxonomy" id="1036611"/>
    <lineage>
        <taxon>Eukaryota</taxon>
        <taxon>Fungi</taxon>
        <taxon>Dikarya</taxon>
        <taxon>Ascomycota</taxon>
        <taxon>Pezizomycotina</taxon>
        <taxon>Eurotiomycetes</taxon>
        <taxon>Eurotiomycetidae</taxon>
        <taxon>Eurotiales</taxon>
        <taxon>Aspergillaceae</taxon>
        <taxon>Aspergillus</taxon>
        <taxon>Aspergillus subgen. Nidulantes</taxon>
    </lineage>
</organism>
<keyword evidence="2" id="KW-0472">Membrane</keyword>
<dbReference type="Proteomes" id="UP000184073">
    <property type="component" value="Unassembled WGS sequence"/>
</dbReference>
<reference evidence="4" key="1">
    <citation type="journal article" date="2017" name="Genome Biol.">
        <title>Comparative genomics reveals high biological diversity and specific adaptations in the industrially and medically important fungal genus Aspergillus.</title>
        <authorList>
            <person name="de Vries R.P."/>
            <person name="Riley R."/>
            <person name="Wiebenga A."/>
            <person name="Aguilar-Osorio G."/>
            <person name="Amillis S."/>
            <person name="Uchima C.A."/>
            <person name="Anderluh G."/>
            <person name="Asadollahi M."/>
            <person name="Askin M."/>
            <person name="Barry K."/>
            <person name="Battaglia E."/>
            <person name="Bayram O."/>
            <person name="Benocci T."/>
            <person name="Braus-Stromeyer S.A."/>
            <person name="Caldana C."/>
            <person name="Canovas D."/>
            <person name="Cerqueira G.C."/>
            <person name="Chen F."/>
            <person name="Chen W."/>
            <person name="Choi C."/>
            <person name="Clum A."/>
            <person name="Dos Santos R.A."/>
            <person name="Damasio A.R."/>
            <person name="Diallinas G."/>
            <person name="Emri T."/>
            <person name="Fekete E."/>
            <person name="Flipphi M."/>
            <person name="Freyberg S."/>
            <person name="Gallo A."/>
            <person name="Gournas C."/>
            <person name="Habgood R."/>
            <person name="Hainaut M."/>
            <person name="Harispe M.L."/>
            <person name="Henrissat B."/>
            <person name="Hilden K.S."/>
            <person name="Hope R."/>
            <person name="Hossain A."/>
            <person name="Karabika E."/>
            <person name="Karaffa L."/>
            <person name="Karanyi Z."/>
            <person name="Krasevec N."/>
            <person name="Kuo A."/>
            <person name="Kusch H."/>
            <person name="LaButti K."/>
            <person name="Lagendijk E.L."/>
            <person name="Lapidus A."/>
            <person name="Levasseur A."/>
            <person name="Lindquist E."/>
            <person name="Lipzen A."/>
            <person name="Logrieco A.F."/>
            <person name="MacCabe A."/>
            <person name="Maekelae M.R."/>
            <person name="Malavazi I."/>
            <person name="Melin P."/>
            <person name="Meyer V."/>
            <person name="Mielnichuk N."/>
            <person name="Miskei M."/>
            <person name="Molnar A.P."/>
            <person name="Mule G."/>
            <person name="Ngan C.Y."/>
            <person name="Orejas M."/>
            <person name="Orosz E."/>
            <person name="Ouedraogo J.P."/>
            <person name="Overkamp K.M."/>
            <person name="Park H.-S."/>
            <person name="Perrone G."/>
            <person name="Piumi F."/>
            <person name="Punt P.J."/>
            <person name="Ram A.F."/>
            <person name="Ramon A."/>
            <person name="Rauscher S."/>
            <person name="Record E."/>
            <person name="Riano-Pachon D.M."/>
            <person name="Robert V."/>
            <person name="Roehrig J."/>
            <person name="Ruller R."/>
            <person name="Salamov A."/>
            <person name="Salih N.S."/>
            <person name="Samson R.A."/>
            <person name="Sandor E."/>
            <person name="Sanguinetti M."/>
            <person name="Schuetze T."/>
            <person name="Sepcic K."/>
            <person name="Shelest E."/>
            <person name="Sherlock G."/>
            <person name="Sophianopoulou V."/>
            <person name="Squina F.M."/>
            <person name="Sun H."/>
            <person name="Susca A."/>
            <person name="Todd R.B."/>
            <person name="Tsang A."/>
            <person name="Unkles S.E."/>
            <person name="van de Wiele N."/>
            <person name="van Rossen-Uffink D."/>
            <person name="Oliveira J.V."/>
            <person name="Vesth T.C."/>
            <person name="Visser J."/>
            <person name="Yu J.-H."/>
            <person name="Zhou M."/>
            <person name="Andersen M.R."/>
            <person name="Archer D.B."/>
            <person name="Baker S.E."/>
            <person name="Benoit I."/>
            <person name="Brakhage A.A."/>
            <person name="Braus G.H."/>
            <person name="Fischer R."/>
            <person name="Frisvad J.C."/>
            <person name="Goldman G.H."/>
            <person name="Houbraken J."/>
            <person name="Oakley B."/>
            <person name="Pocsi I."/>
            <person name="Scazzocchio C."/>
            <person name="Seiboth B."/>
            <person name="vanKuyk P.A."/>
            <person name="Wortman J."/>
            <person name="Dyer P.S."/>
            <person name="Grigoriev I.V."/>
        </authorList>
    </citation>
    <scope>NUCLEOTIDE SEQUENCE [LARGE SCALE GENOMIC DNA]</scope>
    <source>
        <strain evidence="4">CBS 583.65</strain>
    </source>
</reference>
<accession>A0A1L9PA03</accession>
<keyword evidence="2" id="KW-0812">Transmembrane</keyword>
<evidence type="ECO:0000313" key="4">
    <source>
        <dbReference type="Proteomes" id="UP000184073"/>
    </source>
</evidence>
<sequence>MFCTFGLDLLLPRSKSQSDPTPSAASYILVIARTVIWLAVSVAMLVTGAMADDSDDREKSKFAKRRGRGGGGGGGRGNKPPPPLRNLAIACGCMGIVVFLTTLVYWYPVVVARYRKYSKEQTRDMYEGLILTEGSKDSVRALFRDIKNARTY</sequence>